<evidence type="ECO:0000313" key="3">
    <source>
        <dbReference type="EMBL" id="GFH45699.1"/>
    </source>
</evidence>
<dbReference type="Pfam" id="PF03321">
    <property type="entry name" value="GH3"/>
    <property type="match status" value="1"/>
</dbReference>
<organism evidence="3 4">
    <name type="scientific">Chaetoceros tenuissimus</name>
    <dbReference type="NCBI Taxonomy" id="426638"/>
    <lineage>
        <taxon>Eukaryota</taxon>
        <taxon>Sar</taxon>
        <taxon>Stramenopiles</taxon>
        <taxon>Ochrophyta</taxon>
        <taxon>Bacillariophyta</taxon>
        <taxon>Coscinodiscophyceae</taxon>
        <taxon>Chaetocerotophycidae</taxon>
        <taxon>Chaetocerotales</taxon>
        <taxon>Chaetocerotaceae</taxon>
        <taxon>Chaetoceros</taxon>
    </lineage>
</organism>
<dbReference type="EMBL" id="BLLK01000022">
    <property type="protein sequence ID" value="GFH45699.1"/>
    <property type="molecule type" value="Genomic_DNA"/>
</dbReference>
<evidence type="ECO:0008006" key="5">
    <source>
        <dbReference type="Google" id="ProtNLM"/>
    </source>
</evidence>
<gene>
    <name evidence="3" type="ORF">CTEN210_02173</name>
</gene>
<evidence type="ECO:0000259" key="2">
    <source>
        <dbReference type="Pfam" id="PF23572"/>
    </source>
</evidence>
<name>A0AAD3CHE9_9STRA</name>
<comment type="caution">
    <text evidence="3">The sequence shown here is derived from an EMBL/GenBank/DDBJ whole genome shotgun (WGS) entry which is preliminary data.</text>
</comment>
<dbReference type="Proteomes" id="UP001054902">
    <property type="component" value="Unassembled WGS sequence"/>
</dbReference>
<reference evidence="3 4" key="1">
    <citation type="journal article" date="2021" name="Sci. Rep.">
        <title>The genome of the diatom Chaetoceros tenuissimus carries an ancient integrated fragment of an extant virus.</title>
        <authorList>
            <person name="Hongo Y."/>
            <person name="Kimura K."/>
            <person name="Takaki Y."/>
            <person name="Yoshida Y."/>
            <person name="Baba S."/>
            <person name="Kobayashi G."/>
            <person name="Nagasaki K."/>
            <person name="Hano T."/>
            <person name="Tomaru Y."/>
        </authorList>
    </citation>
    <scope>NUCLEOTIDE SEQUENCE [LARGE SCALE GENOMIC DNA]</scope>
    <source>
        <strain evidence="3 4">NIES-3715</strain>
    </source>
</reference>
<evidence type="ECO:0000313" key="4">
    <source>
        <dbReference type="Proteomes" id="UP001054902"/>
    </source>
</evidence>
<keyword evidence="4" id="KW-1185">Reference proteome</keyword>
<proteinExistence type="predicted"/>
<evidence type="ECO:0000259" key="1">
    <source>
        <dbReference type="Pfam" id="PF23571"/>
    </source>
</evidence>
<dbReference type="GO" id="GO:0005737">
    <property type="term" value="C:cytoplasm"/>
    <property type="evidence" value="ECO:0007669"/>
    <property type="project" value="TreeGrafter"/>
</dbReference>
<sequence>MNSTWRRFAKNVAKTTGVIVVTPIVASLGYASFEYATTPKDQISLHHTPYSIYYQSITNLFMSKLGSYAKKNYDKVCENAAKENEELLLRLLDRCKDTVYGKDFNLGEIKSREEFVKKHPITTHDHYESYIERVYNGEENIMFPDRPRMIGTTSGTSGSQKMIPVPGLQRSVFFTKGIALTFDALCNGVKHGSNPNFHYPNLQKSCKLMHEPNFTYTDNNIKVGPNSSSPKDNKGLLELYTTPGVAFDVQNEKELMFLHVLFALLDSNLGFIEANFANRVWNFFVLLEEEWPILMESIERGHLPSDLNIDPNIRKQLNQKLRANKHRALELKRIKKDHDENKSSTSLARKIWPNLHTILASETGTFQIYGQKLREQFIGKDVTIYSPIYAATEGLIGVNPHLDNQTFVLHPEAMFYEFYPVESGNPHLDEVDPEKTLFIEQLESGKEYEIIITNLTGLYRYRFGDVVRCVGYEKEAPIIEFTYRKGQFLNASGERTSEETFYRALSSTVEHDWKLKLKEYTTVEYFLQGSRKPRYVVYAELAGEKNVAIERSLTKKEKYQLDEALCRENKSYRALRKNGRLYPIEAFVVKNGTFEKLRQQIILTGVSPTQIKQPRVTRHDALVKTLETSKCK</sequence>
<dbReference type="InterPro" id="IPR004993">
    <property type="entry name" value="GH3"/>
</dbReference>
<feature type="domain" description="GH3 middle" evidence="1">
    <location>
        <begin position="407"/>
        <end position="484"/>
    </location>
</feature>
<protein>
    <recommendedName>
        <fullName evidence="5">GH3 auxin-responsive promoter</fullName>
    </recommendedName>
</protein>
<dbReference type="Pfam" id="PF23572">
    <property type="entry name" value="GH3_C"/>
    <property type="match status" value="1"/>
</dbReference>
<dbReference type="AlphaFoldDB" id="A0AAD3CHE9"/>
<dbReference type="PANTHER" id="PTHR31901">
    <property type="entry name" value="GH3 DOMAIN-CONTAINING PROTEIN"/>
    <property type="match status" value="1"/>
</dbReference>
<dbReference type="PANTHER" id="PTHR31901:SF9">
    <property type="entry name" value="GH3 DOMAIN-CONTAINING PROTEIN"/>
    <property type="match status" value="1"/>
</dbReference>
<accession>A0AAD3CHE9</accession>
<dbReference type="Pfam" id="PF23571">
    <property type="entry name" value="GH3_M"/>
    <property type="match status" value="1"/>
</dbReference>
<feature type="domain" description="GH3 C-terminal" evidence="2">
    <location>
        <begin position="505"/>
        <end position="619"/>
    </location>
</feature>
<dbReference type="InterPro" id="IPR055378">
    <property type="entry name" value="GH3_C"/>
</dbReference>
<dbReference type="GO" id="GO:0016881">
    <property type="term" value="F:acid-amino acid ligase activity"/>
    <property type="evidence" value="ECO:0007669"/>
    <property type="project" value="TreeGrafter"/>
</dbReference>
<dbReference type="InterPro" id="IPR055377">
    <property type="entry name" value="GH3_M"/>
</dbReference>